<dbReference type="PANTHER" id="PTHR43156">
    <property type="entry name" value="STAGE II SPORULATION PROTEIN E-RELATED"/>
    <property type="match status" value="1"/>
</dbReference>
<feature type="transmembrane region" description="Helical" evidence="2">
    <location>
        <begin position="176"/>
        <end position="196"/>
    </location>
</feature>
<feature type="transmembrane region" description="Helical" evidence="2">
    <location>
        <begin position="202"/>
        <end position="223"/>
    </location>
</feature>
<sequence length="478" mass="53601">MNILTENSFWYAAAGLVSAMLAVILTHITLECKRKPIFAWLSWGLSLACYFVFAWLGCRLAGPQWYDYFIFFGWMIFLPLPCFYLYKEPISTKLFTVVTVIFLSNVGSFLTGLSTTALINNIDPYGPEGYRFLIPFTIMKALIAAAIGIIFVVFLRRTVIDVFNILSHKMGRYVPIPFIACFGFFCIVQIVQSVGLLPQTGILFVLFYLVICLIFAVMYWLIFSNAIWSSRAMKTQAELNVARNIQRDMLPCIFPPFPDRQEFDIYATMDPAKEVGGDFYDFFLVDDKHLALVISDVSGKGVPAALFMVIAKTLIKNQTQPDVSLGEVFTRVNDQLCENNGEGMFVTSFMAVLDLDTLELTYVNAGHNPPVLRRNNGEFSFLKINPGFVLAGLEGMMYKEDKISLAKGDRLFLYTDGVTEANNPSGELFGDDRLLESLNKNATLPLDQLLGGVKASMDAFSAGAEQFDDITMMVLEVR</sequence>
<feature type="transmembrane region" description="Helical" evidence="2">
    <location>
        <begin position="12"/>
        <end position="30"/>
    </location>
</feature>
<keyword evidence="2" id="KW-1133">Transmembrane helix</keyword>
<keyword evidence="1" id="KW-0378">Hydrolase</keyword>
<dbReference type="Gene3D" id="3.60.40.10">
    <property type="entry name" value="PPM-type phosphatase domain"/>
    <property type="match status" value="1"/>
</dbReference>
<dbReference type="SUPFAM" id="SSF81606">
    <property type="entry name" value="PP2C-like"/>
    <property type="match status" value="1"/>
</dbReference>
<reference evidence="4" key="2">
    <citation type="journal article" date="2021" name="PeerJ">
        <title>Extensive microbial diversity within the chicken gut microbiome revealed by metagenomics and culture.</title>
        <authorList>
            <person name="Gilroy R."/>
            <person name="Ravi A."/>
            <person name="Getino M."/>
            <person name="Pursley I."/>
            <person name="Horton D.L."/>
            <person name="Alikhan N.F."/>
            <person name="Baker D."/>
            <person name="Gharbi K."/>
            <person name="Hall N."/>
            <person name="Watson M."/>
            <person name="Adriaenssens E.M."/>
            <person name="Foster-Nyarko E."/>
            <person name="Jarju S."/>
            <person name="Secka A."/>
            <person name="Antonio M."/>
            <person name="Oren A."/>
            <person name="Chaudhuri R.R."/>
            <person name="La Ragione R."/>
            <person name="Hildebrand F."/>
            <person name="Pallen M.J."/>
        </authorList>
    </citation>
    <scope>NUCLEOTIDE SEQUENCE</scope>
    <source>
        <strain evidence="4">ChiSxjej1B13-7958</strain>
    </source>
</reference>
<keyword evidence="2" id="KW-0472">Membrane</keyword>
<gene>
    <name evidence="4" type="ORF">IAB89_07065</name>
</gene>
<dbReference type="SMART" id="SM00331">
    <property type="entry name" value="PP2C_SIG"/>
    <property type="match status" value="1"/>
</dbReference>
<comment type="caution">
    <text evidence="4">The sequence shown here is derived from an EMBL/GenBank/DDBJ whole genome shotgun (WGS) entry which is preliminary data.</text>
</comment>
<feature type="transmembrane region" description="Helical" evidence="2">
    <location>
        <begin position="132"/>
        <end position="155"/>
    </location>
</feature>
<accession>A0A9D1ANR7</accession>
<dbReference type="InterPro" id="IPR036457">
    <property type="entry name" value="PPM-type-like_dom_sf"/>
</dbReference>
<evidence type="ECO:0000259" key="3">
    <source>
        <dbReference type="SMART" id="SM00331"/>
    </source>
</evidence>
<dbReference type="GO" id="GO:0016791">
    <property type="term" value="F:phosphatase activity"/>
    <property type="evidence" value="ECO:0007669"/>
    <property type="project" value="TreeGrafter"/>
</dbReference>
<protein>
    <submittedName>
        <fullName evidence="4">PP2C family protein-serine/threonine phosphatase</fullName>
    </submittedName>
</protein>
<reference evidence="4" key="1">
    <citation type="submission" date="2020-10" db="EMBL/GenBank/DDBJ databases">
        <authorList>
            <person name="Gilroy R."/>
        </authorList>
    </citation>
    <scope>NUCLEOTIDE SEQUENCE</scope>
    <source>
        <strain evidence="4">ChiSxjej1B13-7958</strain>
    </source>
</reference>
<dbReference type="PANTHER" id="PTHR43156:SF2">
    <property type="entry name" value="STAGE II SPORULATION PROTEIN E"/>
    <property type="match status" value="1"/>
</dbReference>
<feature type="transmembrane region" description="Helical" evidence="2">
    <location>
        <begin position="68"/>
        <end position="86"/>
    </location>
</feature>
<feature type="transmembrane region" description="Helical" evidence="2">
    <location>
        <begin position="98"/>
        <end position="120"/>
    </location>
</feature>
<keyword evidence="2" id="KW-0812">Transmembrane</keyword>
<dbReference type="AlphaFoldDB" id="A0A9D1ANR7"/>
<dbReference type="Pfam" id="PF07228">
    <property type="entry name" value="SpoIIE"/>
    <property type="match status" value="1"/>
</dbReference>
<dbReference type="EMBL" id="DVGZ01000073">
    <property type="protein sequence ID" value="HIR47405.1"/>
    <property type="molecule type" value="Genomic_DNA"/>
</dbReference>
<evidence type="ECO:0000256" key="1">
    <source>
        <dbReference type="ARBA" id="ARBA00022801"/>
    </source>
</evidence>
<feature type="transmembrane region" description="Helical" evidence="2">
    <location>
        <begin position="37"/>
        <end position="56"/>
    </location>
</feature>
<feature type="domain" description="PPM-type phosphatase" evidence="3">
    <location>
        <begin position="260"/>
        <end position="477"/>
    </location>
</feature>
<organism evidence="4 5">
    <name type="scientific">Candidatus Caccousia avicola</name>
    <dbReference type="NCBI Taxonomy" id="2840721"/>
    <lineage>
        <taxon>Bacteria</taxon>
        <taxon>Bacillati</taxon>
        <taxon>Bacillota</taxon>
        <taxon>Clostridia</taxon>
        <taxon>Eubacteriales</taxon>
        <taxon>Oscillospiraceae</taxon>
        <taxon>Oscillospiraceae incertae sedis</taxon>
        <taxon>Candidatus Caccousia</taxon>
    </lineage>
</organism>
<dbReference type="InterPro" id="IPR052016">
    <property type="entry name" value="Bact_Sigma-Reg"/>
</dbReference>
<evidence type="ECO:0000256" key="2">
    <source>
        <dbReference type="SAM" id="Phobius"/>
    </source>
</evidence>
<name>A0A9D1ANR7_9FIRM</name>
<dbReference type="Proteomes" id="UP000824242">
    <property type="component" value="Unassembled WGS sequence"/>
</dbReference>
<evidence type="ECO:0000313" key="5">
    <source>
        <dbReference type="Proteomes" id="UP000824242"/>
    </source>
</evidence>
<proteinExistence type="predicted"/>
<dbReference type="InterPro" id="IPR001932">
    <property type="entry name" value="PPM-type_phosphatase-like_dom"/>
</dbReference>
<evidence type="ECO:0000313" key="4">
    <source>
        <dbReference type="EMBL" id="HIR47405.1"/>
    </source>
</evidence>